<name>A0A5J5KAC3_9ACTN</name>
<sequence>MIKTLHKIGLRSNMMYGAAFGSIGMSIASWILSNKYEQAGIERADRWALFVGEWAPTFFAMGIALQLEEMSEEKGRETPEWQEQSSDIRRPTRAGV</sequence>
<reference evidence="3 4" key="1">
    <citation type="submission" date="2019-09" db="EMBL/GenBank/DDBJ databases">
        <title>Screening of Novel Bioactive Compounds from Soil-Associated.</title>
        <authorList>
            <person name="Gong X."/>
        </authorList>
    </citation>
    <scope>NUCLEOTIDE SEQUENCE [LARGE SCALE GENOMIC DNA]</scope>
    <source>
        <strain evidence="3 4">Gxj-6</strain>
    </source>
</reference>
<evidence type="ECO:0000313" key="3">
    <source>
        <dbReference type="EMBL" id="KAA9380773.1"/>
    </source>
</evidence>
<gene>
    <name evidence="3" type="ORF">F5972_06640</name>
</gene>
<feature type="region of interest" description="Disordered" evidence="1">
    <location>
        <begin position="70"/>
        <end position="96"/>
    </location>
</feature>
<dbReference type="RefSeq" id="WP_150932089.1">
    <property type="nucleotide sequence ID" value="NZ_VYTZ01000002.1"/>
</dbReference>
<evidence type="ECO:0000256" key="1">
    <source>
        <dbReference type="SAM" id="MobiDB-lite"/>
    </source>
</evidence>
<dbReference type="AlphaFoldDB" id="A0A5J5KAC3"/>
<keyword evidence="2" id="KW-1133">Transmembrane helix</keyword>
<keyword evidence="2" id="KW-0472">Membrane</keyword>
<accession>A0A5J5KAC3</accession>
<feature type="transmembrane region" description="Helical" evidence="2">
    <location>
        <begin position="12"/>
        <end position="32"/>
    </location>
</feature>
<protein>
    <submittedName>
        <fullName evidence="3">Uncharacterized protein</fullName>
    </submittedName>
</protein>
<comment type="caution">
    <text evidence="3">The sequence shown here is derived from an EMBL/GenBank/DDBJ whole genome shotgun (WGS) entry which is preliminary data.</text>
</comment>
<evidence type="ECO:0000313" key="4">
    <source>
        <dbReference type="Proteomes" id="UP000327011"/>
    </source>
</evidence>
<dbReference type="EMBL" id="VYTZ01000002">
    <property type="protein sequence ID" value="KAA9380773.1"/>
    <property type="molecule type" value="Genomic_DNA"/>
</dbReference>
<organism evidence="3 4">
    <name type="scientific">Microbispora cellulosiformans</name>
    <dbReference type="NCBI Taxonomy" id="2614688"/>
    <lineage>
        <taxon>Bacteria</taxon>
        <taxon>Bacillati</taxon>
        <taxon>Actinomycetota</taxon>
        <taxon>Actinomycetes</taxon>
        <taxon>Streptosporangiales</taxon>
        <taxon>Streptosporangiaceae</taxon>
        <taxon>Microbispora</taxon>
    </lineage>
</organism>
<dbReference type="Proteomes" id="UP000327011">
    <property type="component" value="Unassembled WGS sequence"/>
</dbReference>
<keyword evidence="2" id="KW-0812">Transmembrane</keyword>
<keyword evidence="4" id="KW-1185">Reference proteome</keyword>
<proteinExistence type="predicted"/>
<evidence type="ECO:0000256" key="2">
    <source>
        <dbReference type="SAM" id="Phobius"/>
    </source>
</evidence>